<feature type="transmembrane region" description="Helical" evidence="7">
    <location>
        <begin position="148"/>
        <end position="171"/>
    </location>
</feature>
<feature type="transmembrane region" description="Helical" evidence="7">
    <location>
        <begin position="178"/>
        <end position="200"/>
    </location>
</feature>
<evidence type="ECO:0000256" key="1">
    <source>
        <dbReference type="ARBA" id="ARBA00004651"/>
    </source>
</evidence>
<dbReference type="STRING" id="749222.Nitsa_1538"/>
<reference evidence="10" key="2">
    <citation type="submission" date="2011-01" db="EMBL/GenBank/DDBJ databases">
        <title>The complete genome of Nitratifractor salsuginis DSM 16511.</title>
        <authorList>
            <consortium name="US DOE Joint Genome Institute (JGI-PGF)"/>
            <person name="Lucas S."/>
            <person name="Copeland A."/>
            <person name="Lapidus A."/>
            <person name="Bruce D."/>
            <person name="Goodwin L."/>
            <person name="Pitluck S."/>
            <person name="Kyrpides N."/>
            <person name="Mavromatis K."/>
            <person name="Ivanova N."/>
            <person name="Mikhailova N."/>
            <person name="Zeytun A."/>
            <person name="Detter J.C."/>
            <person name="Tapia R."/>
            <person name="Han C."/>
            <person name="Land M."/>
            <person name="Hauser L."/>
            <person name="Markowitz V."/>
            <person name="Cheng J.-F."/>
            <person name="Hugenholtz P."/>
            <person name="Woyke T."/>
            <person name="Wu D."/>
            <person name="Tindall B."/>
            <person name="Schuetze A."/>
            <person name="Brambilla E."/>
            <person name="Klenk H.-P."/>
            <person name="Eisen J.A."/>
        </authorList>
    </citation>
    <scope>NUCLEOTIDE SEQUENCE [LARGE SCALE GENOMIC DNA]</scope>
    <source>
        <strain evidence="10">DSM 16511 / JCM 12458 / E9I37-1</strain>
    </source>
</reference>
<gene>
    <name evidence="9" type="ordered locus">Nitsa_1538</name>
</gene>
<comment type="subcellular location">
    <subcellularLocation>
        <location evidence="1">Cell membrane</location>
        <topology evidence="1">Multi-pass membrane protein</topology>
    </subcellularLocation>
</comment>
<dbReference type="GO" id="GO:0015204">
    <property type="term" value="F:urea transmembrane transporter activity"/>
    <property type="evidence" value="ECO:0007669"/>
    <property type="project" value="InterPro"/>
</dbReference>
<dbReference type="Gene3D" id="2.70.70.10">
    <property type="entry name" value="Glucose Permease (Domain IIA)"/>
    <property type="match status" value="1"/>
</dbReference>
<proteinExistence type="inferred from homology"/>
<dbReference type="AlphaFoldDB" id="E6X063"/>
<evidence type="ECO:0000259" key="8">
    <source>
        <dbReference type="Pfam" id="PF01551"/>
    </source>
</evidence>
<dbReference type="KEGG" id="nsa:Nitsa_1538"/>
<keyword evidence="10" id="KW-1185">Reference proteome</keyword>
<dbReference type="PANTHER" id="PTHR10464:SF4">
    <property type="entry name" value="UREA TRANSPORTER"/>
    <property type="match status" value="1"/>
</dbReference>
<feature type="domain" description="M23ase beta-sheet core" evidence="8">
    <location>
        <begin position="399"/>
        <end position="470"/>
    </location>
</feature>
<feature type="transmembrane region" description="Helical" evidence="7">
    <location>
        <begin position="271"/>
        <end position="293"/>
    </location>
</feature>
<dbReference type="Gene3D" id="1.10.3430.10">
    <property type="entry name" value="Ammonium transporter AmtB like domains"/>
    <property type="match status" value="1"/>
</dbReference>
<dbReference type="CDD" id="cd12797">
    <property type="entry name" value="M23_peptidase"/>
    <property type="match status" value="1"/>
</dbReference>
<evidence type="ECO:0000256" key="5">
    <source>
        <dbReference type="ARBA" id="ARBA00022989"/>
    </source>
</evidence>
<evidence type="ECO:0000256" key="4">
    <source>
        <dbReference type="ARBA" id="ARBA00022692"/>
    </source>
</evidence>
<feature type="transmembrane region" description="Helical" evidence="7">
    <location>
        <begin position="12"/>
        <end position="33"/>
    </location>
</feature>
<evidence type="ECO:0000256" key="6">
    <source>
        <dbReference type="ARBA" id="ARBA00023136"/>
    </source>
</evidence>
<protein>
    <submittedName>
        <fullName evidence="9">Peptidase M23</fullName>
    </submittedName>
</protein>
<dbReference type="EMBL" id="CP002452">
    <property type="protein sequence ID" value="ADV46786.1"/>
    <property type="molecule type" value="Genomic_DNA"/>
</dbReference>
<evidence type="ECO:0000256" key="2">
    <source>
        <dbReference type="ARBA" id="ARBA00005914"/>
    </source>
</evidence>
<keyword evidence="4 7" id="KW-0812">Transmembrane</keyword>
<keyword evidence="3" id="KW-1003">Cell membrane</keyword>
<dbReference type="OrthoDB" id="9795421at2"/>
<dbReference type="Pfam" id="PF01551">
    <property type="entry name" value="Peptidase_M23"/>
    <property type="match status" value="1"/>
</dbReference>
<dbReference type="eggNOG" id="COG4413">
    <property type="taxonomic scope" value="Bacteria"/>
</dbReference>
<sequence length="673" mass="75957">MQNLISLILRPYAAILFLENRIAGALLLLLTFAEPTVGISGLFALLCTIVFAEFAGLRHTYLEHGFYLYNSLLVGLGIGFLFTPSVMSFLFIFLLAVLTFLSSFSISTLFARWRIPPLSLPFALVTALAYLAAMNYNGLLAHFHNGLAHYAFLGDTSLGSYLSSLGSIFFLPNQAAGLVMALILLVISPTLFSLSLAGFYTGVATHALLIGSWSAAYHDVYAFNYILVAMALGGIFLLPFWRNYIYAGIAVALSVIFADATKIFFNYYSLPVFTLPFNAVVMVVLFLLVVVGYEGLNSAIKATPEASLAYYLQTLFRFGPKVPNIALPFSGRWNVYQGFDGEWTHKGAWRYAYDFIVLRNGSSYRTTGDYPEDYHCFGESVLSPVNGYVVALLSDLPDNPIGTVDRINNWGNYIILQSLDGHYIEISHLMQHSILPKVGEYVRLGQVIAKCGNSGYSPQPHLHIQVQRTGILGSETVPFRFVLYRQASRILFHALPHTGEEVEALLPTQNMQMQFSFVLDERFVYERFVEGQPSGTVRWQVAMNHLGEFYLSDGDNRLFFYTAPTFFYFYHYEGNPDSELAQLFKLAPRIPLSMVSSASFRDALPIYLLESRLKRIWIMMIASFRPEYYRREFDYTMERFSLNSEFGQVTFAVNQKGFDEIRYGNILLKKQCE</sequence>
<dbReference type="SUPFAM" id="SSF51261">
    <property type="entry name" value="Duplicated hybrid motif"/>
    <property type="match status" value="1"/>
</dbReference>
<name>E6X063_NITSE</name>
<dbReference type="PANTHER" id="PTHR10464">
    <property type="entry name" value="UREA TRANSPORTER"/>
    <property type="match status" value="1"/>
</dbReference>
<dbReference type="InterPro" id="IPR029020">
    <property type="entry name" value="Ammonium/urea_transptr"/>
</dbReference>
<evidence type="ECO:0000313" key="10">
    <source>
        <dbReference type="Proteomes" id="UP000008633"/>
    </source>
</evidence>
<dbReference type="RefSeq" id="WP_013554475.1">
    <property type="nucleotide sequence ID" value="NC_014935.1"/>
</dbReference>
<dbReference type="GO" id="GO:0005886">
    <property type="term" value="C:plasma membrane"/>
    <property type="evidence" value="ECO:0007669"/>
    <property type="project" value="UniProtKB-SubCell"/>
</dbReference>
<dbReference type="Proteomes" id="UP000008633">
    <property type="component" value="Chromosome"/>
</dbReference>
<feature type="transmembrane region" description="Helical" evidence="7">
    <location>
        <begin position="118"/>
        <end position="136"/>
    </location>
</feature>
<dbReference type="HOGENOM" id="CLU_408163_0_0_7"/>
<feature type="transmembrane region" description="Helical" evidence="7">
    <location>
        <begin position="245"/>
        <end position="265"/>
    </location>
</feature>
<feature type="transmembrane region" description="Helical" evidence="7">
    <location>
        <begin position="89"/>
        <end position="111"/>
    </location>
</feature>
<dbReference type="Pfam" id="PF03253">
    <property type="entry name" value="UT"/>
    <property type="match status" value="1"/>
</dbReference>
<dbReference type="eggNOG" id="COG0739">
    <property type="taxonomic scope" value="Bacteria"/>
</dbReference>
<organism evidence="9 10">
    <name type="scientific">Nitratifractor salsuginis (strain DSM 16511 / JCM 12458 / E9I37-1)</name>
    <dbReference type="NCBI Taxonomy" id="749222"/>
    <lineage>
        <taxon>Bacteria</taxon>
        <taxon>Pseudomonadati</taxon>
        <taxon>Campylobacterota</taxon>
        <taxon>Epsilonproteobacteria</taxon>
        <taxon>Campylobacterales</taxon>
        <taxon>Sulfurovaceae</taxon>
        <taxon>Nitratifractor</taxon>
    </lineage>
</organism>
<reference evidence="9 10" key="1">
    <citation type="journal article" date="2011" name="Stand. Genomic Sci.">
        <title>Complete genome sequence of Nitratifractor salsuginis type strain (E9I37-1).</title>
        <authorList>
            <person name="Anderson I."/>
            <person name="Sikorski J."/>
            <person name="Zeytun A."/>
            <person name="Nolan M."/>
            <person name="Lapidus A."/>
            <person name="Lucas S."/>
            <person name="Hammon N."/>
            <person name="Deshpande S."/>
            <person name="Cheng J.F."/>
            <person name="Tapia R."/>
            <person name="Han C."/>
            <person name="Goodwin L."/>
            <person name="Pitluck S."/>
            <person name="Liolios K."/>
            <person name="Pagani I."/>
            <person name="Ivanova N."/>
            <person name="Huntemann M."/>
            <person name="Mavromatis K."/>
            <person name="Ovchinikova G."/>
            <person name="Pati A."/>
            <person name="Chen A."/>
            <person name="Palaniappan K."/>
            <person name="Land M."/>
            <person name="Hauser L."/>
            <person name="Brambilla E.M."/>
            <person name="Ngatchou-Djao O.D."/>
            <person name="Rohde M."/>
            <person name="Tindall B.J."/>
            <person name="Goker M."/>
            <person name="Detter J.C."/>
            <person name="Woyke T."/>
            <person name="Bristow J."/>
            <person name="Eisen J.A."/>
            <person name="Markowitz V."/>
            <person name="Hugenholtz P."/>
            <person name="Klenk H.P."/>
            <person name="Kyrpides N.C."/>
        </authorList>
    </citation>
    <scope>NUCLEOTIDE SEQUENCE [LARGE SCALE GENOMIC DNA]</scope>
    <source>
        <strain evidence="10">DSM 16511 / JCM 12458 / E9I37-1</strain>
    </source>
</reference>
<keyword evidence="6 7" id="KW-0472">Membrane</keyword>
<accession>E6X063</accession>
<feature type="transmembrane region" description="Helical" evidence="7">
    <location>
        <begin position="39"/>
        <end position="57"/>
    </location>
</feature>
<comment type="similarity">
    <text evidence="2">Belongs to the urea transporter family.</text>
</comment>
<dbReference type="InterPro" id="IPR016047">
    <property type="entry name" value="M23ase_b-sheet_dom"/>
</dbReference>
<dbReference type="InterPro" id="IPR004937">
    <property type="entry name" value="Urea_transporter"/>
</dbReference>
<keyword evidence="5 7" id="KW-1133">Transmembrane helix</keyword>
<evidence type="ECO:0000256" key="3">
    <source>
        <dbReference type="ARBA" id="ARBA00022475"/>
    </source>
</evidence>
<evidence type="ECO:0000256" key="7">
    <source>
        <dbReference type="SAM" id="Phobius"/>
    </source>
</evidence>
<feature type="transmembrane region" description="Helical" evidence="7">
    <location>
        <begin position="220"/>
        <end position="238"/>
    </location>
</feature>
<evidence type="ECO:0000313" key="9">
    <source>
        <dbReference type="EMBL" id="ADV46786.1"/>
    </source>
</evidence>
<dbReference type="InterPro" id="IPR011055">
    <property type="entry name" value="Dup_hybrid_motif"/>
</dbReference>
<feature type="transmembrane region" description="Helical" evidence="7">
    <location>
        <begin position="66"/>
        <end position="83"/>
    </location>
</feature>